<sequence>MITNRSGRPSSLRLVMMATERQADFVWNSTTPYRFPSRRPQTRVYVPIRGELVTRPSLPKRNSSRKRDVAIADMQQFSETGVTLRNMTLSIHTLMSKLSPALEVTGLLVESPQYGLRLQTVFNGNV</sequence>
<accession>A0A1D2M1H8</accession>
<evidence type="ECO:0000313" key="1">
    <source>
        <dbReference type="EMBL" id="ODM86813.1"/>
    </source>
</evidence>
<keyword evidence="2" id="KW-1185">Reference proteome</keyword>
<name>A0A1D2M1H8_ORCCI</name>
<reference evidence="1 2" key="1">
    <citation type="journal article" date="2016" name="Genome Biol. Evol.">
        <title>Gene Family Evolution Reflects Adaptation to Soil Environmental Stressors in the Genome of the Collembolan Orchesella cincta.</title>
        <authorList>
            <person name="Faddeeva-Vakhrusheva A."/>
            <person name="Derks M.F."/>
            <person name="Anvar S.Y."/>
            <person name="Agamennone V."/>
            <person name="Suring W."/>
            <person name="Smit S."/>
            <person name="van Straalen N.M."/>
            <person name="Roelofs D."/>
        </authorList>
    </citation>
    <scope>NUCLEOTIDE SEQUENCE [LARGE SCALE GENOMIC DNA]</scope>
    <source>
        <tissue evidence="1">Mixed pool</tissue>
    </source>
</reference>
<evidence type="ECO:0000313" key="2">
    <source>
        <dbReference type="Proteomes" id="UP000094527"/>
    </source>
</evidence>
<dbReference type="AlphaFoldDB" id="A0A1D2M1H8"/>
<protein>
    <submittedName>
        <fullName evidence="1">Uncharacterized protein</fullName>
    </submittedName>
</protein>
<comment type="caution">
    <text evidence="1">The sequence shown here is derived from an EMBL/GenBank/DDBJ whole genome shotgun (WGS) entry which is preliminary data.</text>
</comment>
<dbReference type="Proteomes" id="UP000094527">
    <property type="component" value="Unassembled WGS sequence"/>
</dbReference>
<dbReference type="EMBL" id="LJIJ01007140">
    <property type="protein sequence ID" value="ODM86813.1"/>
    <property type="molecule type" value="Genomic_DNA"/>
</dbReference>
<gene>
    <name evidence="1" type="ORF">Ocin01_19869</name>
</gene>
<proteinExistence type="predicted"/>
<organism evidence="1 2">
    <name type="scientific">Orchesella cincta</name>
    <name type="common">Springtail</name>
    <name type="synonym">Podura cincta</name>
    <dbReference type="NCBI Taxonomy" id="48709"/>
    <lineage>
        <taxon>Eukaryota</taxon>
        <taxon>Metazoa</taxon>
        <taxon>Ecdysozoa</taxon>
        <taxon>Arthropoda</taxon>
        <taxon>Hexapoda</taxon>
        <taxon>Collembola</taxon>
        <taxon>Entomobryomorpha</taxon>
        <taxon>Entomobryoidea</taxon>
        <taxon>Orchesellidae</taxon>
        <taxon>Orchesellinae</taxon>
        <taxon>Orchesella</taxon>
    </lineage>
</organism>